<name>A0A0Q3FML3_BRADI</name>
<reference evidence="2" key="3">
    <citation type="submission" date="2018-08" db="UniProtKB">
        <authorList>
            <consortium name="EnsemblPlants"/>
        </authorList>
    </citation>
    <scope>IDENTIFICATION</scope>
    <source>
        <strain evidence="2">cv. Bd21</strain>
    </source>
</reference>
<dbReference type="Proteomes" id="UP000008810">
    <property type="component" value="Chromosome 3"/>
</dbReference>
<protein>
    <submittedName>
        <fullName evidence="1 2">Uncharacterized protein</fullName>
    </submittedName>
</protein>
<sequence length="33" mass="3433">MPESSVSSEQKKGPAPANTACVFLVLPSSKDQV</sequence>
<proteinExistence type="predicted"/>
<accession>A0A0Q3FML3</accession>
<reference evidence="1 2" key="1">
    <citation type="journal article" date="2010" name="Nature">
        <title>Genome sequencing and analysis of the model grass Brachypodium distachyon.</title>
        <authorList>
            <consortium name="International Brachypodium Initiative"/>
        </authorList>
    </citation>
    <scope>NUCLEOTIDE SEQUENCE [LARGE SCALE GENOMIC DNA]</scope>
    <source>
        <strain evidence="1 2">Bd21</strain>
    </source>
</reference>
<dbReference type="InParanoid" id="A0A0Q3FML3"/>
<dbReference type="EMBL" id="CM000882">
    <property type="protein sequence ID" value="KQK00423.2"/>
    <property type="molecule type" value="Genomic_DNA"/>
</dbReference>
<dbReference type="AlphaFoldDB" id="A0A0Q3FML3"/>
<dbReference type="EnsemblPlants" id="KQK00423">
    <property type="protein sequence ID" value="KQK00423"/>
    <property type="gene ID" value="BRADI_3g49722v3"/>
</dbReference>
<evidence type="ECO:0000313" key="2">
    <source>
        <dbReference type="EnsemblPlants" id="KQK00423"/>
    </source>
</evidence>
<evidence type="ECO:0000313" key="1">
    <source>
        <dbReference type="EMBL" id="KQK00423.2"/>
    </source>
</evidence>
<keyword evidence="3" id="KW-1185">Reference proteome</keyword>
<dbReference type="Gramene" id="KQK00423">
    <property type="protein sequence ID" value="KQK00423"/>
    <property type="gene ID" value="BRADI_3g49722v3"/>
</dbReference>
<evidence type="ECO:0000313" key="3">
    <source>
        <dbReference type="Proteomes" id="UP000008810"/>
    </source>
</evidence>
<gene>
    <name evidence="1" type="ORF">BRADI_3g49722v3</name>
</gene>
<reference evidence="1" key="2">
    <citation type="submission" date="2017-06" db="EMBL/GenBank/DDBJ databases">
        <title>WGS assembly of Brachypodium distachyon.</title>
        <authorList>
            <consortium name="The International Brachypodium Initiative"/>
            <person name="Lucas S."/>
            <person name="Harmon-Smith M."/>
            <person name="Lail K."/>
            <person name="Tice H."/>
            <person name="Grimwood J."/>
            <person name="Bruce D."/>
            <person name="Barry K."/>
            <person name="Shu S."/>
            <person name="Lindquist E."/>
            <person name="Wang M."/>
            <person name="Pitluck S."/>
            <person name="Vogel J.P."/>
            <person name="Garvin D.F."/>
            <person name="Mockler T.C."/>
            <person name="Schmutz J."/>
            <person name="Rokhsar D."/>
            <person name="Bevan M.W."/>
        </authorList>
    </citation>
    <scope>NUCLEOTIDE SEQUENCE</scope>
    <source>
        <strain evidence="1">Bd21</strain>
    </source>
</reference>
<organism evidence="1">
    <name type="scientific">Brachypodium distachyon</name>
    <name type="common">Purple false brome</name>
    <name type="synonym">Trachynia distachya</name>
    <dbReference type="NCBI Taxonomy" id="15368"/>
    <lineage>
        <taxon>Eukaryota</taxon>
        <taxon>Viridiplantae</taxon>
        <taxon>Streptophyta</taxon>
        <taxon>Embryophyta</taxon>
        <taxon>Tracheophyta</taxon>
        <taxon>Spermatophyta</taxon>
        <taxon>Magnoliopsida</taxon>
        <taxon>Liliopsida</taxon>
        <taxon>Poales</taxon>
        <taxon>Poaceae</taxon>
        <taxon>BOP clade</taxon>
        <taxon>Pooideae</taxon>
        <taxon>Stipodae</taxon>
        <taxon>Brachypodieae</taxon>
        <taxon>Brachypodium</taxon>
    </lineage>
</organism>